<dbReference type="EMBL" id="JAVXUP010000850">
    <property type="protein sequence ID" value="KAK3019838.1"/>
    <property type="molecule type" value="Genomic_DNA"/>
</dbReference>
<dbReference type="Gene3D" id="2.40.70.10">
    <property type="entry name" value="Acid Proteases"/>
    <property type="match status" value="3"/>
</dbReference>
<evidence type="ECO:0000259" key="6">
    <source>
        <dbReference type="Pfam" id="PF14543"/>
    </source>
</evidence>
<dbReference type="InterPro" id="IPR032861">
    <property type="entry name" value="TAXi_N"/>
</dbReference>
<dbReference type="Pfam" id="PF14541">
    <property type="entry name" value="TAXi_C"/>
    <property type="match status" value="2"/>
</dbReference>
<dbReference type="GO" id="GO:0004190">
    <property type="term" value="F:aspartic-type endopeptidase activity"/>
    <property type="evidence" value="ECO:0007669"/>
    <property type="project" value="InterPro"/>
</dbReference>
<gene>
    <name evidence="7" type="ORF">RJ639_004083</name>
</gene>
<dbReference type="Proteomes" id="UP001188597">
    <property type="component" value="Unassembled WGS sequence"/>
</dbReference>
<evidence type="ECO:0000256" key="2">
    <source>
        <dbReference type="ARBA" id="ARBA00007447"/>
    </source>
</evidence>
<accession>A0AA88W5I3</accession>
<dbReference type="PANTHER" id="PTHR47965:SF68">
    <property type="entry name" value="BASIC 7S GLOBULIN-LIKE"/>
    <property type="match status" value="1"/>
</dbReference>
<evidence type="ECO:0000259" key="5">
    <source>
        <dbReference type="Pfam" id="PF14541"/>
    </source>
</evidence>
<reference evidence="7" key="1">
    <citation type="submission" date="2022-12" db="EMBL/GenBank/DDBJ databases">
        <title>Draft genome assemblies for two species of Escallonia (Escalloniales).</title>
        <authorList>
            <person name="Chanderbali A."/>
            <person name="Dervinis C."/>
            <person name="Anghel I."/>
            <person name="Soltis D."/>
            <person name="Soltis P."/>
            <person name="Zapata F."/>
        </authorList>
    </citation>
    <scope>NUCLEOTIDE SEQUENCE</scope>
    <source>
        <strain evidence="7">UCBG64.0493</strain>
        <tissue evidence="7">Leaf</tissue>
    </source>
</reference>
<protein>
    <recommendedName>
        <fullName evidence="9">Peptidase A1 domain-containing protein</fullName>
    </recommendedName>
</protein>
<keyword evidence="8" id="KW-1185">Reference proteome</keyword>
<evidence type="ECO:0000256" key="3">
    <source>
        <dbReference type="ARBA" id="ARBA00022525"/>
    </source>
</evidence>
<dbReference type="SUPFAM" id="SSF50630">
    <property type="entry name" value="Acid proteases"/>
    <property type="match status" value="2"/>
</dbReference>
<evidence type="ECO:0000313" key="7">
    <source>
        <dbReference type="EMBL" id="KAK3019838.1"/>
    </source>
</evidence>
<evidence type="ECO:0000256" key="1">
    <source>
        <dbReference type="ARBA" id="ARBA00004239"/>
    </source>
</evidence>
<feature type="domain" description="Xylanase inhibitor C-terminal" evidence="5">
    <location>
        <begin position="350"/>
        <end position="508"/>
    </location>
</feature>
<organism evidence="7 8">
    <name type="scientific">Escallonia herrerae</name>
    <dbReference type="NCBI Taxonomy" id="1293975"/>
    <lineage>
        <taxon>Eukaryota</taxon>
        <taxon>Viridiplantae</taxon>
        <taxon>Streptophyta</taxon>
        <taxon>Embryophyta</taxon>
        <taxon>Tracheophyta</taxon>
        <taxon>Spermatophyta</taxon>
        <taxon>Magnoliopsida</taxon>
        <taxon>eudicotyledons</taxon>
        <taxon>Gunneridae</taxon>
        <taxon>Pentapetalae</taxon>
        <taxon>asterids</taxon>
        <taxon>campanulids</taxon>
        <taxon>Escalloniales</taxon>
        <taxon>Escalloniaceae</taxon>
        <taxon>Escallonia</taxon>
    </lineage>
</organism>
<dbReference type="FunFam" id="2.40.70.10:FF:000041">
    <property type="entry name" value="Basic 7S globulin"/>
    <property type="match status" value="2"/>
</dbReference>
<dbReference type="Pfam" id="PF14543">
    <property type="entry name" value="TAXi_N"/>
    <property type="match status" value="1"/>
</dbReference>
<comment type="similarity">
    <text evidence="2">Belongs to the peptidase A1 family.</text>
</comment>
<dbReference type="GO" id="GO:0006508">
    <property type="term" value="P:proteolysis"/>
    <property type="evidence" value="ECO:0007669"/>
    <property type="project" value="InterPro"/>
</dbReference>
<dbReference type="InterPro" id="IPR032799">
    <property type="entry name" value="TAXi_C"/>
</dbReference>
<evidence type="ECO:0008006" key="9">
    <source>
        <dbReference type="Google" id="ProtNLM"/>
    </source>
</evidence>
<keyword evidence="4" id="KW-0732">Signal</keyword>
<comment type="subcellular location">
    <subcellularLocation>
        <location evidence="1">Secreted</location>
        <location evidence="1">Extracellular space</location>
    </subcellularLocation>
</comment>
<feature type="domain" description="Xylanase inhibitor N-terminal" evidence="6">
    <location>
        <begin position="64"/>
        <end position="118"/>
    </location>
</feature>
<dbReference type="GO" id="GO:0005576">
    <property type="term" value="C:extracellular region"/>
    <property type="evidence" value="ECO:0007669"/>
    <property type="project" value="UniProtKB-SubCell"/>
</dbReference>
<proteinExistence type="inferred from homology"/>
<comment type="caution">
    <text evidence="7">The sequence shown here is derived from an EMBL/GenBank/DDBJ whole genome shotgun (WGS) entry which is preliminary data.</text>
</comment>
<evidence type="ECO:0000313" key="8">
    <source>
        <dbReference type="Proteomes" id="UP001188597"/>
    </source>
</evidence>
<keyword evidence="3" id="KW-0964">Secreted</keyword>
<dbReference type="InterPro" id="IPR001461">
    <property type="entry name" value="Aspartic_peptidase_A1"/>
</dbReference>
<evidence type="ECO:0000256" key="4">
    <source>
        <dbReference type="ARBA" id="ARBA00022729"/>
    </source>
</evidence>
<feature type="domain" description="Xylanase inhibitor C-terminal" evidence="5">
    <location>
        <begin position="162"/>
        <end position="316"/>
    </location>
</feature>
<dbReference type="AlphaFoldDB" id="A0AA88W5I3"/>
<dbReference type="PANTHER" id="PTHR47965">
    <property type="entry name" value="ASPARTYL PROTEASE-RELATED"/>
    <property type="match status" value="1"/>
</dbReference>
<name>A0AA88W5I3_9ASTE</name>
<dbReference type="InterPro" id="IPR021109">
    <property type="entry name" value="Peptidase_aspartic_dom_sf"/>
</dbReference>
<sequence length="620" mass="67091">MATVHRPIAQFAVAPPGVQRPRALRASAAACLVGQGAPTIHAVSSVTTPLRTLPVFSSPVQILPSQGLASGTKGMAGLARTNTAVHTQLTSAFKLPNKFALCMPSSSKSFPGVVFLGGGSYYIFDHPTENPKDYSKSLISTPLITNPVNTAPICSKGDPSDEYFVGVKSISVNDQPVPFKTSLLSIDKKGVGGTILSTIIPYTVLHTTIYKALASALKKIKRVPSVAPLGACFSSRTIASSQTGPAVPVINLVLHDKTSRWRIYGANSMAKVKKDVLCLGFVDDGSEPRTSIVLGGYQLENYLVEFDLTSSKFRFSNSLLLANLMTTPLILNPVNNSPTRVGLSNIHSDEYFIGVKSIHVDRKHVSFKESLLSINKKGIGGTKLSTLAPYTILQTSIYKALVKDFVKTAASRKIKRVTSVAPFGACFSSKTIASSQTGPAVPVIQLQLQSKSLYFRIYGANSMVEVEKDVLCLGFMDGGSNPTTSVFLGGHLLENYLLEFDLASSKLGTQLSGETTIFVTHLPNHYKQMRVNSKLPNGPVMFMQLLIHTQDRMSKSRINMTPNYQPRTDYNETLPFAIPLAYKSPLIWSSERGAFDSAVLLFNFITFLGSIQAPELDPML</sequence>